<accession>A0A2H3KJE1</accession>
<keyword evidence="2" id="KW-1185">Reference proteome</keyword>
<dbReference type="RefSeq" id="WP_097653958.1">
    <property type="nucleotide sequence ID" value="NZ_LYXE01000116.1"/>
</dbReference>
<evidence type="ECO:0000313" key="2">
    <source>
        <dbReference type="Proteomes" id="UP000220922"/>
    </source>
</evidence>
<name>A0A2H3KJE1_9CHLR</name>
<dbReference type="EMBL" id="LYXE01000116">
    <property type="protein sequence ID" value="PDV97978.1"/>
    <property type="molecule type" value="Genomic_DNA"/>
</dbReference>
<evidence type="ECO:0000313" key="1">
    <source>
        <dbReference type="EMBL" id="PDV97978.1"/>
    </source>
</evidence>
<proteinExistence type="predicted"/>
<organism evidence="1 2">
    <name type="scientific">Candidatus Chloroploca asiatica</name>
    <dbReference type="NCBI Taxonomy" id="1506545"/>
    <lineage>
        <taxon>Bacteria</taxon>
        <taxon>Bacillati</taxon>
        <taxon>Chloroflexota</taxon>
        <taxon>Chloroflexia</taxon>
        <taxon>Chloroflexales</taxon>
        <taxon>Chloroflexineae</taxon>
        <taxon>Oscillochloridaceae</taxon>
        <taxon>Candidatus Chloroploca</taxon>
    </lineage>
</organism>
<comment type="caution">
    <text evidence="1">The sequence shown here is derived from an EMBL/GenBank/DDBJ whole genome shotgun (WGS) entry which is preliminary data.</text>
</comment>
<sequence>MVMLLPDEDPALMELADALDHARATSYPLSLLVARLAEATPGPASAALDALAEAAGLRGLGAAWIEVPRRIAAKLVTHLIVGELAYPTEVMPREKADGLASQFLALFPQGSRYFTNGAISGDVAIYDLAGEAITGWRSLSEAPFDNGIMALGGGRVGMLWAEDAP</sequence>
<reference evidence="1 2" key="1">
    <citation type="submission" date="2016-05" db="EMBL/GenBank/DDBJ databases">
        <authorList>
            <person name="Lavstsen T."/>
            <person name="Jespersen J.S."/>
        </authorList>
    </citation>
    <scope>NUCLEOTIDE SEQUENCE [LARGE SCALE GENOMIC DNA]</scope>
    <source>
        <strain evidence="1 2">B7-9</strain>
    </source>
</reference>
<dbReference type="AlphaFoldDB" id="A0A2H3KJE1"/>
<dbReference type="OrthoDB" id="158771at2"/>
<gene>
    <name evidence="1" type="ORF">A9Q02_16705</name>
</gene>
<dbReference type="Proteomes" id="UP000220922">
    <property type="component" value="Unassembled WGS sequence"/>
</dbReference>
<protein>
    <submittedName>
        <fullName evidence="1">Uncharacterized protein</fullName>
    </submittedName>
</protein>